<dbReference type="PANTHER" id="PTHR45188">
    <property type="entry name" value="DNAJ PROTEIN P58IPK HOMOLOG"/>
    <property type="match status" value="1"/>
</dbReference>
<dbReference type="InterPro" id="IPR036869">
    <property type="entry name" value="J_dom_sf"/>
</dbReference>
<dbReference type="Gene3D" id="1.10.287.110">
    <property type="entry name" value="DnaJ domain"/>
    <property type="match status" value="1"/>
</dbReference>
<dbReference type="SUPFAM" id="SSF48452">
    <property type="entry name" value="TPR-like"/>
    <property type="match status" value="1"/>
</dbReference>
<evidence type="ECO:0000256" key="3">
    <source>
        <dbReference type="PROSITE-ProRule" id="PRU00339"/>
    </source>
</evidence>
<proteinExistence type="predicted"/>
<dbReference type="AlphaFoldDB" id="G2LJ55"/>
<dbReference type="Pfam" id="PF14332">
    <property type="entry name" value="DUF4388"/>
    <property type="match status" value="1"/>
</dbReference>
<dbReference type="RefSeq" id="WP_014100079.1">
    <property type="nucleotide sequence ID" value="NC_016024.1"/>
</dbReference>
<organism evidence="6 7">
    <name type="scientific">Chloracidobacterium thermophilum (strain B)</name>
    <dbReference type="NCBI Taxonomy" id="981222"/>
    <lineage>
        <taxon>Bacteria</taxon>
        <taxon>Pseudomonadati</taxon>
        <taxon>Acidobacteriota</taxon>
        <taxon>Terriglobia</taxon>
        <taxon>Terriglobales</taxon>
        <taxon>Acidobacteriaceae</taxon>
        <taxon>Chloracidobacterium</taxon>
    </lineage>
</organism>
<evidence type="ECO:0000256" key="1">
    <source>
        <dbReference type="ARBA" id="ARBA00022737"/>
    </source>
</evidence>
<dbReference type="Gene3D" id="1.25.40.10">
    <property type="entry name" value="Tetratricopeptide repeat domain"/>
    <property type="match status" value="1"/>
</dbReference>
<dbReference type="InterPro" id="IPR001623">
    <property type="entry name" value="DnaJ_domain"/>
</dbReference>
<protein>
    <submittedName>
        <fullName evidence="6">DnaJ-class molecular chaperone with C-terminal Zn finger domain</fullName>
    </submittedName>
</protein>
<dbReference type="InterPro" id="IPR011990">
    <property type="entry name" value="TPR-like_helical_dom_sf"/>
</dbReference>
<feature type="repeat" description="TPR" evidence="3">
    <location>
        <begin position="466"/>
        <end position="499"/>
    </location>
</feature>
<dbReference type="SMART" id="SM00028">
    <property type="entry name" value="TPR"/>
    <property type="match status" value="3"/>
</dbReference>
<feature type="region of interest" description="Disordered" evidence="4">
    <location>
        <begin position="369"/>
        <end position="401"/>
    </location>
</feature>
<dbReference type="Proteomes" id="UP000006791">
    <property type="component" value="Chromosome 1"/>
</dbReference>
<dbReference type="KEGG" id="ctm:Cabther_A1592"/>
<feature type="domain" description="J" evidence="5">
    <location>
        <begin position="298"/>
        <end position="360"/>
    </location>
</feature>
<keyword evidence="7" id="KW-1185">Reference proteome</keyword>
<sequence>MTSPLLQGDLIQDALPDVIRRIYTRRLSGELTVNHQALTKSIYFELGAIVFARSNDRADRIGESMMRYGLLSQEDFQRASAAMTRGKRFGRVLVEQGIISERDLSNAVTFQILGIIYSMFEWTSGQYHFTAQEKPVPDDLRLELSTANIILEGVRRIRDFSVIQRGMGDLNRLIGPSNNPLLRTQSLSLKPIERQLVNGINIPMNVLQAMMLVNAPPNVVLQALYGLISAGILERHAAPVLNRETGQMEIPAEVVEQAVSAPPIVPPRAADAAAKRTGSLKAVNMLLAMQARLDTTNDPYEILGISPHATRDEIRDAYYRLAKDFHPDRHLSATLETRRQVEAIFARITEAYEAIRDAGEKPAVLAPMPLSAATPTPRGSAPPPPPAETTAQREARAEQAFQDARTKIANRDFAGAVALLREAVTLNPNAPRYHLLLGTTLAAHPKMQREAEQSLKKAAELDQFNPAPLVALGQLYARANMNLQAEKMFNEALRLDPDSKAARKGLDAIKSNKSGGFLDKLFKK</sequence>
<reference evidence="6 7" key="1">
    <citation type="journal article" date="2012" name="Environ. Microbiol.">
        <title>Complete genome of Candidatus Chloracidobacterium thermophilum, a chlorophyll-based photoheterotroph belonging to the phylum Acidobacteria.</title>
        <authorList>
            <person name="Garcia Costas A.M."/>
            <person name="Liu Z."/>
            <person name="Tomsho L.P."/>
            <person name="Schuster S.C."/>
            <person name="Ward D.M."/>
            <person name="Bryant D.A."/>
        </authorList>
    </citation>
    <scope>NUCLEOTIDE SEQUENCE [LARGE SCALE GENOMIC DNA]</scope>
    <source>
        <strain evidence="6 7">B</strain>
    </source>
</reference>
<dbReference type="Pfam" id="PF00226">
    <property type="entry name" value="DnaJ"/>
    <property type="match status" value="1"/>
</dbReference>
<dbReference type="InterPro" id="IPR025497">
    <property type="entry name" value="PatA-like_N"/>
</dbReference>
<dbReference type="InterPro" id="IPR037257">
    <property type="entry name" value="T2SS_E_N_sf"/>
</dbReference>
<dbReference type="CDD" id="cd06257">
    <property type="entry name" value="DnaJ"/>
    <property type="match status" value="1"/>
</dbReference>
<dbReference type="SUPFAM" id="SSF160246">
    <property type="entry name" value="EspE N-terminal domain-like"/>
    <property type="match status" value="1"/>
</dbReference>
<keyword evidence="2 3" id="KW-0802">TPR repeat</keyword>
<accession>G2LJ55</accession>
<dbReference type="Pfam" id="PF13181">
    <property type="entry name" value="TPR_8"/>
    <property type="match status" value="1"/>
</dbReference>
<dbReference type="PROSITE" id="PS50005">
    <property type="entry name" value="TPR"/>
    <property type="match status" value="1"/>
</dbReference>
<dbReference type="EMBL" id="CP002514">
    <property type="protein sequence ID" value="AEP12342.1"/>
    <property type="molecule type" value="Genomic_DNA"/>
</dbReference>
<evidence type="ECO:0000313" key="7">
    <source>
        <dbReference type="Proteomes" id="UP000006791"/>
    </source>
</evidence>
<dbReference type="SMART" id="SM00271">
    <property type="entry name" value="DnaJ"/>
    <property type="match status" value="1"/>
</dbReference>
<dbReference type="STRING" id="981222.Cabther_A1592"/>
<evidence type="ECO:0000313" key="6">
    <source>
        <dbReference type="EMBL" id="AEP12342.1"/>
    </source>
</evidence>
<evidence type="ECO:0000259" key="5">
    <source>
        <dbReference type="PROSITE" id="PS50076"/>
    </source>
</evidence>
<gene>
    <name evidence="6" type="ordered locus">Cabther_A1592</name>
</gene>
<keyword evidence="1" id="KW-0677">Repeat</keyword>
<dbReference type="PROSITE" id="PS50076">
    <property type="entry name" value="DNAJ_2"/>
    <property type="match status" value="1"/>
</dbReference>
<dbReference type="HOGENOM" id="CLU_435965_0_0_0"/>
<name>G2LJ55_CHLTF</name>
<evidence type="ECO:0000256" key="2">
    <source>
        <dbReference type="ARBA" id="ARBA00022803"/>
    </source>
</evidence>
<dbReference type="InterPro" id="IPR019734">
    <property type="entry name" value="TPR_rpt"/>
</dbReference>
<dbReference type="PANTHER" id="PTHR45188:SF2">
    <property type="entry name" value="DNAJ HOMOLOG SUBFAMILY C MEMBER 7"/>
    <property type="match status" value="1"/>
</dbReference>
<dbReference type="OrthoDB" id="148348at2"/>
<dbReference type="SUPFAM" id="SSF46565">
    <property type="entry name" value="Chaperone J-domain"/>
    <property type="match status" value="1"/>
</dbReference>
<dbReference type="PRINTS" id="PR00625">
    <property type="entry name" value="JDOMAIN"/>
</dbReference>
<evidence type="ECO:0000256" key="4">
    <source>
        <dbReference type="SAM" id="MobiDB-lite"/>
    </source>
</evidence>